<gene>
    <name evidence="1" type="ORF">CR513_16612</name>
</gene>
<sequence length="110" mass="12746">MRLSIIVLVLIHPHQNEIVERKNKHLLEVARVLLFSTKCFPMACISTYLPIKTFGCTTFVHEHKELGKLEPCTIKCVFIGYLKDINETLKVSKRKEAIIKDMRALEKNHT</sequence>
<keyword evidence="2" id="KW-1185">Reference proteome</keyword>
<accession>A0A371HBQ4</accession>
<comment type="caution">
    <text evidence="1">The sequence shown here is derived from an EMBL/GenBank/DDBJ whole genome shotgun (WGS) entry which is preliminary data.</text>
</comment>
<protein>
    <submittedName>
        <fullName evidence="1">Uncharacterized protein</fullName>
    </submittedName>
</protein>
<dbReference type="EMBL" id="QJKJ01003042">
    <property type="protein sequence ID" value="RDY00233.1"/>
    <property type="molecule type" value="Genomic_DNA"/>
</dbReference>
<evidence type="ECO:0000313" key="1">
    <source>
        <dbReference type="EMBL" id="RDY00233.1"/>
    </source>
</evidence>
<evidence type="ECO:0000313" key="2">
    <source>
        <dbReference type="Proteomes" id="UP000257109"/>
    </source>
</evidence>
<dbReference type="Proteomes" id="UP000257109">
    <property type="component" value="Unassembled WGS sequence"/>
</dbReference>
<feature type="non-terminal residue" evidence="1">
    <location>
        <position position="1"/>
    </location>
</feature>
<name>A0A371HBQ4_MUCPR</name>
<dbReference type="AlphaFoldDB" id="A0A371HBQ4"/>
<proteinExistence type="predicted"/>
<reference evidence="1" key="1">
    <citation type="submission" date="2018-05" db="EMBL/GenBank/DDBJ databases">
        <title>Draft genome of Mucuna pruriens seed.</title>
        <authorList>
            <person name="Nnadi N.E."/>
            <person name="Vos R."/>
            <person name="Hasami M.H."/>
            <person name="Devisetty U.K."/>
            <person name="Aguiy J.C."/>
        </authorList>
    </citation>
    <scope>NUCLEOTIDE SEQUENCE [LARGE SCALE GENOMIC DNA]</scope>
    <source>
        <strain evidence="1">JCA_2017</strain>
    </source>
</reference>
<organism evidence="1 2">
    <name type="scientific">Mucuna pruriens</name>
    <name type="common">Velvet bean</name>
    <name type="synonym">Dolichos pruriens</name>
    <dbReference type="NCBI Taxonomy" id="157652"/>
    <lineage>
        <taxon>Eukaryota</taxon>
        <taxon>Viridiplantae</taxon>
        <taxon>Streptophyta</taxon>
        <taxon>Embryophyta</taxon>
        <taxon>Tracheophyta</taxon>
        <taxon>Spermatophyta</taxon>
        <taxon>Magnoliopsida</taxon>
        <taxon>eudicotyledons</taxon>
        <taxon>Gunneridae</taxon>
        <taxon>Pentapetalae</taxon>
        <taxon>rosids</taxon>
        <taxon>fabids</taxon>
        <taxon>Fabales</taxon>
        <taxon>Fabaceae</taxon>
        <taxon>Papilionoideae</taxon>
        <taxon>50 kb inversion clade</taxon>
        <taxon>NPAAA clade</taxon>
        <taxon>indigoferoid/millettioid clade</taxon>
        <taxon>Phaseoleae</taxon>
        <taxon>Mucuna</taxon>
    </lineage>
</organism>